<accession>A0ABQ1FUF1</accession>
<comment type="caution">
    <text evidence="3">The sequence shown here is derived from an EMBL/GenBank/DDBJ whole genome shotgun (WGS) entry which is preliminary data.</text>
</comment>
<dbReference type="InterPro" id="IPR003692">
    <property type="entry name" value="Hydantoinase_B"/>
</dbReference>
<dbReference type="Proteomes" id="UP000609323">
    <property type="component" value="Unassembled WGS sequence"/>
</dbReference>
<name>A0ABQ1FUF1_9BACL</name>
<dbReference type="PANTHER" id="PTHR11365">
    <property type="entry name" value="5-OXOPROLINASE RELATED"/>
    <property type="match status" value="1"/>
</dbReference>
<gene>
    <name evidence="3" type="ORF">GCM10010917_13040</name>
</gene>
<organism evidence="3 4">
    <name type="scientific">Paenibacillus physcomitrellae</name>
    <dbReference type="NCBI Taxonomy" id="1619311"/>
    <lineage>
        <taxon>Bacteria</taxon>
        <taxon>Bacillati</taxon>
        <taxon>Bacillota</taxon>
        <taxon>Bacilli</taxon>
        <taxon>Bacillales</taxon>
        <taxon>Paenibacillaceae</taxon>
        <taxon>Paenibacillus</taxon>
    </lineage>
</organism>
<reference evidence="4" key="1">
    <citation type="journal article" date="2019" name="Int. J. Syst. Evol. Microbiol.">
        <title>The Global Catalogue of Microorganisms (GCM) 10K type strain sequencing project: providing services to taxonomists for standard genome sequencing and annotation.</title>
        <authorList>
            <consortium name="The Broad Institute Genomics Platform"/>
            <consortium name="The Broad Institute Genome Sequencing Center for Infectious Disease"/>
            <person name="Wu L."/>
            <person name="Ma J."/>
        </authorList>
    </citation>
    <scope>NUCLEOTIDE SEQUENCE [LARGE SCALE GENOMIC DNA]</scope>
    <source>
        <strain evidence="4">CGMCC 1.15044</strain>
    </source>
</reference>
<protein>
    <submittedName>
        <fullName evidence="3">5-oxoprolinase</fullName>
    </submittedName>
</protein>
<dbReference type="PANTHER" id="PTHR11365:SF23">
    <property type="entry name" value="HYPOTHETICAL 5-OXOPROLINASE (EUROFUNG)-RELATED"/>
    <property type="match status" value="1"/>
</dbReference>
<dbReference type="Pfam" id="PF02538">
    <property type="entry name" value="Hydantoinase_B"/>
    <property type="match status" value="1"/>
</dbReference>
<keyword evidence="4" id="KW-1185">Reference proteome</keyword>
<evidence type="ECO:0000256" key="1">
    <source>
        <dbReference type="SAM" id="MobiDB-lite"/>
    </source>
</evidence>
<feature type="region of interest" description="Disordered" evidence="1">
    <location>
        <begin position="512"/>
        <end position="534"/>
    </location>
</feature>
<evidence type="ECO:0000313" key="4">
    <source>
        <dbReference type="Proteomes" id="UP000609323"/>
    </source>
</evidence>
<dbReference type="RefSeq" id="WP_094092914.1">
    <property type="nucleotide sequence ID" value="NZ_BMHF01000003.1"/>
</dbReference>
<proteinExistence type="predicted"/>
<evidence type="ECO:0000259" key="2">
    <source>
        <dbReference type="Pfam" id="PF02538"/>
    </source>
</evidence>
<sequence length="588" mass="64076">MQKTDHRQAIDPITAQVLRGALENVAIEMGYKLARMSYSSIIRESEDFGCALLDAEGQQLCESTTSTPLQSGPLPGYMRGIKKIMEQRGDVFRPGDVIMHNSPYYGASHQPDVGFFVPVFYQDQLIGFSCSTAHHLDLGALTPGSCGIVDAVDAYAEGLQFKAIKVYDQGVRNEMIWRLLKDNVRAADMVVGDMEAQIAACRIGADRYLDIVETYGLDTVLAASEDLMAYSERMMRNEIAKLPDGIYRSEGYIDGFLDSPDPEKKDLKLCVAVTVKGNEITVDLTGTSPQVSDRPINMPLEGTVDIAIYFTLRSVLLDSDLFGHIPQNSGLMRPIQIIAPKGTLVNPTFPAPTIARFCPGNMVADTLMHALAQIVPGQVSAGIGNLNVVAYSGLEDEQYWVYMDIMEGSYGGRAEKDGMDAVDTLYANTRNNPIEDIESHYPLRVTRYELLDHSAAAGKFRGGIGSVREVTFLEDGGFSVEGDGQKYKPWGFEGGSEGSTCQLIMRSADGQESKLPSKIPHHRAKKGDSLTLVGPGGGGYGNPYERKPEAVLSDVLDGFISADDAERHYGVVVSGGNIDWSATHRIRA</sequence>
<dbReference type="EMBL" id="BMHF01000003">
    <property type="protein sequence ID" value="GGA29426.1"/>
    <property type="molecule type" value="Genomic_DNA"/>
</dbReference>
<evidence type="ECO:0000313" key="3">
    <source>
        <dbReference type="EMBL" id="GGA29426.1"/>
    </source>
</evidence>
<feature type="domain" description="Hydantoinase B/oxoprolinase" evidence="2">
    <location>
        <begin position="11"/>
        <end position="543"/>
    </location>
</feature>
<dbReference type="InterPro" id="IPR045079">
    <property type="entry name" value="Oxoprolinase-like"/>
</dbReference>